<reference evidence="2" key="2">
    <citation type="submission" date="2023-05" db="EMBL/GenBank/DDBJ databases">
        <authorList>
            <consortium name="Lawrence Berkeley National Laboratory"/>
            <person name="Steindorff A."/>
            <person name="Hensen N."/>
            <person name="Bonometti L."/>
            <person name="Westerberg I."/>
            <person name="Brannstrom I.O."/>
            <person name="Guillou S."/>
            <person name="Cros-Aarteil S."/>
            <person name="Calhoun S."/>
            <person name="Haridas S."/>
            <person name="Kuo A."/>
            <person name="Mondo S."/>
            <person name="Pangilinan J."/>
            <person name="Riley R."/>
            <person name="Labutti K."/>
            <person name="Andreopoulos B."/>
            <person name="Lipzen A."/>
            <person name="Chen C."/>
            <person name="Yanf M."/>
            <person name="Daum C."/>
            <person name="Ng V."/>
            <person name="Clum A."/>
            <person name="Ohm R."/>
            <person name="Martin F."/>
            <person name="Silar P."/>
            <person name="Natvig D."/>
            <person name="Lalanne C."/>
            <person name="Gautier V."/>
            <person name="Ament-Velasquez S.L."/>
            <person name="Kruys A."/>
            <person name="Hutchinson M.I."/>
            <person name="Powell A.J."/>
            <person name="Barry K."/>
            <person name="Miller A.N."/>
            <person name="Grigoriev I.V."/>
            <person name="Debuchy R."/>
            <person name="Gladieux P."/>
            <person name="Thoren M.H."/>
            <person name="Johannesson H."/>
        </authorList>
    </citation>
    <scope>NUCLEOTIDE SEQUENCE</scope>
    <source>
        <strain evidence="2">CBS 359.72</strain>
    </source>
</reference>
<feature type="region of interest" description="Disordered" evidence="1">
    <location>
        <begin position="1"/>
        <end position="38"/>
    </location>
</feature>
<organism evidence="2 3">
    <name type="scientific">Corynascus novoguineensis</name>
    <dbReference type="NCBI Taxonomy" id="1126955"/>
    <lineage>
        <taxon>Eukaryota</taxon>
        <taxon>Fungi</taxon>
        <taxon>Dikarya</taxon>
        <taxon>Ascomycota</taxon>
        <taxon>Pezizomycotina</taxon>
        <taxon>Sordariomycetes</taxon>
        <taxon>Sordariomycetidae</taxon>
        <taxon>Sordariales</taxon>
        <taxon>Chaetomiaceae</taxon>
        <taxon>Corynascus</taxon>
    </lineage>
</organism>
<evidence type="ECO:0000313" key="3">
    <source>
        <dbReference type="Proteomes" id="UP001303647"/>
    </source>
</evidence>
<evidence type="ECO:0000313" key="2">
    <source>
        <dbReference type="EMBL" id="KAK4247202.1"/>
    </source>
</evidence>
<keyword evidence="3" id="KW-1185">Reference proteome</keyword>
<dbReference type="AlphaFoldDB" id="A0AAN7HIS5"/>
<comment type="caution">
    <text evidence="2">The sequence shown here is derived from an EMBL/GenBank/DDBJ whole genome shotgun (WGS) entry which is preliminary data.</text>
</comment>
<feature type="region of interest" description="Disordered" evidence="1">
    <location>
        <begin position="272"/>
        <end position="309"/>
    </location>
</feature>
<feature type="compositionally biased region" description="Basic and acidic residues" evidence="1">
    <location>
        <begin position="1"/>
        <end position="10"/>
    </location>
</feature>
<proteinExistence type="predicted"/>
<accession>A0AAN7HIS5</accession>
<name>A0AAN7HIS5_9PEZI</name>
<evidence type="ECO:0000256" key="1">
    <source>
        <dbReference type="SAM" id="MobiDB-lite"/>
    </source>
</evidence>
<dbReference type="EMBL" id="MU857658">
    <property type="protein sequence ID" value="KAK4247202.1"/>
    <property type="molecule type" value="Genomic_DNA"/>
</dbReference>
<sequence length="393" mass="42981">METRARRLPELRPVLTGRGDQDPASPRTLPHSVTSPLYSASLTLPSPMYSGSPGYDYSRAHGRALVDRLDWLDRLDRLDRSMRRGSQQSPTTAHSLSPISEQRSKSTRRASTASLPLSHASAPSPRSPGFIQSPGKQTIAAQTREILLKGLWDKSSHELPASANPSDDCRQSLAPLLADERRNSQEIRDVLRSWGHIYLDHAPIADCLVTAVALRRHSDSVPIDEATAAKEVSPGGGTKVTIRALVKPCAPHRKPFLLRREFDMDGLRATIPEPSPLSAGSRPSFPELTSRCPLPTSRRRSLGGANARHGLDMSRSHVRSSANALPIHKKYALAFFPVLAALLYSGLIAKGDTIEMPLPHPEVWARTVAYAYTGQEELTEAIKQNIVHLGGKV</sequence>
<gene>
    <name evidence="2" type="ORF">C7999DRAFT_32376</name>
</gene>
<feature type="compositionally biased region" description="Low complexity" evidence="1">
    <location>
        <begin position="109"/>
        <end position="128"/>
    </location>
</feature>
<protein>
    <submittedName>
        <fullName evidence="2">Uncharacterized protein</fullName>
    </submittedName>
</protein>
<dbReference type="Proteomes" id="UP001303647">
    <property type="component" value="Unassembled WGS sequence"/>
</dbReference>
<feature type="region of interest" description="Disordered" evidence="1">
    <location>
        <begin position="82"/>
        <end position="136"/>
    </location>
</feature>
<feature type="compositionally biased region" description="Polar residues" evidence="1">
    <location>
        <begin position="85"/>
        <end position="101"/>
    </location>
</feature>
<reference evidence="2" key="1">
    <citation type="journal article" date="2023" name="Mol. Phylogenet. Evol.">
        <title>Genome-scale phylogeny and comparative genomics of the fungal order Sordariales.</title>
        <authorList>
            <person name="Hensen N."/>
            <person name="Bonometti L."/>
            <person name="Westerberg I."/>
            <person name="Brannstrom I.O."/>
            <person name="Guillou S."/>
            <person name="Cros-Aarteil S."/>
            <person name="Calhoun S."/>
            <person name="Haridas S."/>
            <person name="Kuo A."/>
            <person name="Mondo S."/>
            <person name="Pangilinan J."/>
            <person name="Riley R."/>
            <person name="LaButti K."/>
            <person name="Andreopoulos B."/>
            <person name="Lipzen A."/>
            <person name="Chen C."/>
            <person name="Yan M."/>
            <person name="Daum C."/>
            <person name="Ng V."/>
            <person name="Clum A."/>
            <person name="Steindorff A."/>
            <person name="Ohm R.A."/>
            <person name="Martin F."/>
            <person name="Silar P."/>
            <person name="Natvig D.O."/>
            <person name="Lalanne C."/>
            <person name="Gautier V."/>
            <person name="Ament-Velasquez S.L."/>
            <person name="Kruys A."/>
            <person name="Hutchinson M.I."/>
            <person name="Powell A.J."/>
            <person name="Barry K."/>
            <person name="Miller A.N."/>
            <person name="Grigoriev I.V."/>
            <person name="Debuchy R."/>
            <person name="Gladieux P."/>
            <person name="Hiltunen Thoren M."/>
            <person name="Johannesson H."/>
        </authorList>
    </citation>
    <scope>NUCLEOTIDE SEQUENCE</scope>
    <source>
        <strain evidence="2">CBS 359.72</strain>
    </source>
</reference>